<evidence type="ECO:0008006" key="3">
    <source>
        <dbReference type="Google" id="ProtNLM"/>
    </source>
</evidence>
<dbReference type="Proteomes" id="UP000818029">
    <property type="component" value="Chromosome A06"/>
</dbReference>
<reference evidence="2" key="2">
    <citation type="submission" date="2025-08" db="UniProtKB">
        <authorList>
            <consortium name="RefSeq"/>
        </authorList>
    </citation>
    <scope>IDENTIFICATION</scope>
</reference>
<dbReference type="GeneID" id="107963150"/>
<dbReference type="RefSeq" id="XP_016755219.1">
    <property type="nucleotide sequence ID" value="XM_016899730.1"/>
</dbReference>
<evidence type="ECO:0000313" key="2">
    <source>
        <dbReference type="RefSeq" id="XP_016755219.1"/>
    </source>
</evidence>
<accession>A0A1U8PY60</accession>
<dbReference type="OrthoDB" id="1002228at2759"/>
<dbReference type="AlphaFoldDB" id="A0A1U8PY60"/>
<organism evidence="1 2">
    <name type="scientific">Gossypium hirsutum</name>
    <name type="common">Upland cotton</name>
    <name type="synonym">Gossypium mexicanum</name>
    <dbReference type="NCBI Taxonomy" id="3635"/>
    <lineage>
        <taxon>Eukaryota</taxon>
        <taxon>Viridiplantae</taxon>
        <taxon>Streptophyta</taxon>
        <taxon>Embryophyta</taxon>
        <taxon>Tracheophyta</taxon>
        <taxon>Spermatophyta</taxon>
        <taxon>Magnoliopsida</taxon>
        <taxon>eudicotyledons</taxon>
        <taxon>Gunneridae</taxon>
        <taxon>Pentapetalae</taxon>
        <taxon>rosids</taxon>
        <taxon>malvids</taxon>
        <taxon>Malvales</taxon>
        <taxon>Malvaceae</taxon>
        <taxon>Malvoideae</taxon>
        <taxon>Gossypium</taxon>
    </lineage>
</organism>
<keyword evidence="1" id="KW-1185">Reference proteome</keyword>
<dbReference type="PaxDb" id="3635-A0A1U8PY60"/>
<proteinExistence type="predicted"/>
<name>A0A1U8PY60_GOSHI</name>
<sequence length="164" mass="18674">MGYLISPNQASFVMGPNIADNIAISQEAIHCLKKFKGKMFGMALKIYLEKAYERVWWDFLEDTLIEVGWKPLRLSRSRLALTHLFFADDLFLFGEADRGRFGMGLVEEMAPWFDPNLYCSDDSSVIIKCTRSVDLEVEVGEGTIFQVEARAMLKGLCLAWDKGF</sequence>
<dbReference type="KEGG" id="ghi:107963150"/>
<evidence type="ECO:0000313" key="1">
    <source>
        <dbReference type="Proteomes" id="UP000818029"/>
    </source>
</evidence>
<reference evidence="1" key="1">
    <citation type="journal article" date="2020" name="Nat. Genet.">
        <title>Genomic diversifications of five Gossypium allopolyploid species and their impact on cotton improvement.</title>
        <authorList>
            <person name="Chen Z.J."/>
            <person name="Sreedasyam A."/>
            <person name="Ando A."/>
            <person name="Song Q."/>
            <person name="De Santiago L.M."/>
            <person name="Hulse-Kemp A.M."/>
            <person name="Ding M."/>
            <person name="Ye W."/>
            <person name="Kirkbride R.C."/>
            <person name="Jenkins J."/>
            <person name="Plott C."/>
            <person name="Lovell J."/>
            <person name="Lin Y.M."/>
            <person name="Vaughn R."/>
            <person name="Liu B."/>
            <person name="Simpson S."/>
            <person name="Scheffler B.E."/>
            <person name="Wen L."/>
            <person name="Saski C.A."/>
            <person name="Grover C.E."/>
            <person name="Hu G."/>
            <person name="Conover J.L."/>
            <person name="Carlson J.W."/>
            <person name="Shu S."/>
            <person name="Boston L.B."/>
            <person name="Williams M."/>
            <person name="Peterson D.G."/>
            <person name="McGee K."/>
            <person name="Jones D.C."/>
            <person name="Wendel J.F."/>
            <person name="Stelly D.M."/>
            <person name="Grimwood J."/>
            <person name="Schmutz J."/>
        </authorList>
    </citation>
    <scope>NUCLEOTIDE SEQUENCE [LARGE SCALE GENOMIC DNA]</scope>
    <source>
        <strain evidence="1">cv. TM-1</strain>
    </source>
</reference>
<gene>
    <name evidence="2" type="primary">LOC107963150</name>
</gene>
<dbReference type="STRING" id="3635.A0A1U8PY60"/>
<protein>
    <recommendedName>
        <fullName evidence="3">Reverse transcriptase</fullName>
    </recommendedName>
</protein>